<dbReference type="RefSeq" id="WP_181759185.1">
    <property type="nucleotide sequence ID" value="NZ_BMCR01000004.1"/>
</dbReference>
<dbReference type="Proteomes" id="UP000559404">
    <property type="component" value="Unassembled WGS sequence"/>
</dbReference>
<keyword evidence="2" id="KW-1185">Reference proteome</keyword>
<dbReference type="Gene3D" id="3.30.1360.120">
    <property type="entry name" value="Probable tRNA modification gtpase trme, domain 1"/>
    <property type="match status" value="1"/>
</dbReference>
<protein>
    <recommendedName>
        <fullName evidence="3">Sarcosine oxidase subunit gamma</fullName>
    </recommendedName>
</protein>
<reference evidence="1 2" key="2">
    <citation type="submission" date="2020-08" db="EMBL/GenBank/DDBJ databases">
        <title>Stappia taiwanensis sp. nov., isolated from a coastal thermal spring.</title>
        <authorList>
            <person name="Kampfer P."/>
        </authorList>
    </citation>
    <scope>NUCLEOTIDE SEQUENCE [LARGE SCALE GENOMIC DNA]</scope>
    <source>
        <strain evidence="1 2">DSM 23284</strain>
    </source>
</reference>
<dbReference type="SUPFAM" id="SSF103025">
    <property type="entry name" value="Folate-binding domain"/>
    <property type="match status" value="1"/>
</dbReference>
<name>A0A838XVY1_9HYPH</name>
<dbReference type="Pfam" id="PF04268">
    <property type="entry name" value="SoxG"/>
    <property type="match status" value="1"/>
</dbReference>
<gene>
    <name evidence="1" type="ORF">H1W37_05010</name>
</gene>
<dbReference type="AlphaFoldDB" id="A0A838XVY1"/>
<evidence type="ECO:0000313" key="2">
    <source>
        <dbReference type="Proteomes" id="UP000559404"/>
    </source>
</evidence>
<proteinExistence type="predicted"/>
<dbReference type="InterPro" id="IPR027266">
    <property type="entry name" value="TrmE/GcvT-like"/>
</dbReference>
<sequence>MSDALSASGQLVPGTSGGREDATILIRDVSFGAALEIGSWPNRLETVAKRLGELCEGAVPGRPGRFSAHAPALLGWLAFGRFLWLSAEVEDARRLAEAFPEEEAAVVDLAPARHLLRISGADAPALLNKAVTIDFDPKAFDPGSLAQSVIHQVPVVILRRSVEDFDLLVPSSLTATFTEWLTDAAEEFGYTVGEPAPILAQG</sequence>
<dbReference type="InterPro" id="IPR007375">
    <property type="entry name" value="SoxG"/>
</dbReference>
<evidence type="ECO:0008006" key="3">
    <source>
        <dbReference type="Google" id="ProtNLM"/>
    </source>
</evidence>
<dbReference type="Gene3D" id="3.30.70.1520">
    <property type="entry name" value="Heterotetrameric sarcosine oxidase"/>
    <property type="match status" value="1"/>
</dbReference>
<evidence type="ECO:0000313" key="1">
    <source>
        <dbReference type="EMBL" id="MBA4611000.1"/>
    </source>
</evidence>
<reference evidence="1 2" key="1">
    <citation type="submission" date="2020-07" db="EMBL/GenBank/DDBJ databases">
        <authorList>
            <person name="Li M."/>
        </authorList>
    </citation>
    <scope>NUCLEOTIDE SEQUENCE [LARGE SCALE GENOMIC DNA]</scope>
    <source>
        <strain evidence="1 2">DSM 23284</strain>
    </source>
</reference>
<organism evidence="1 2">
    <name type="scientific">Stappia taiwanensis</name>
    <dbReference type="NCBI Taxonomy" id="992267"/>
    <lineage>
        <taxon>Bacteria</taxon>
        <taxon>Pseudomonadati</taxon>
        <taxon>Pseudomonadota</taxon>
        <taxon>Alphaproteobacteria</taxon>
        <taxon>Hyphomicrobiales</taxon>
        <taxon>Stappiaceae</taxon>
        <taxon>Stappia</taxon>
    </lineage>
</organism>
<accession>A0A838XVY1</accession>
<comment type="caution">
    <text evidence="1">The sequence shown here is derived from an EMBL/GenBank/DDBJ whole genome shotgun (WGS) entry which is preliminary data.</text>
</comment>
<dbReference type="EMBL" id="JACEON010000003">
    <property type="protein sequence ID" value="MBA4611000.1"/>
    <property type="molecule type" value="Genomic_DNA"/>
</dbReference>